<keyword evidence="4" id="KW-1185">Reference proteome</keyword>
<evidence type="ECO:0000256" key="1">
    <source>
        <dbReference type="SAM" id="MobiDB-lite"/>
    </source>
</evidence>
<evidence type="ECO:0000313" key="4">
    <source>
        <dbReference type="Proteomes" id="UP000032142"/>
    </source>
</evidence>
<gene>
    <name evidence="3" type="ORF">F383_06892</name>
</gene>
<feature type="region of interest" description="Disordered" evidence="1">
    <location>
        <begin position="76"/>
        <end position="96"/>
    </location>
</feature>
<sequence length="110" mass="11986">MALGRYIEEVVVSAISYHLMNNKDPEYRNGKLVISSKSLAYGLSIFQGKSIGNYRLKLKAPTEALKEAGTLSVGIKPESKSGIQTGTGTTNPEKTDVTSSFNIRFCHAPY</sequence>
<dbReference type="EMBL" id="KN404046">
    <property type="protein sequence ID" value="KHG15545.1"/>
    <property type="molecule type" value="Genomic_DNA"/>
</dbReference>
<protein>
    <submittedName>
        <fullName evidence="3">Tyrosinase</fullName>
    </submittedName>
</protein>
<evidence type="ECO:0000259" key="2">
    <source>
        <dbReference type="Pfam" id="PF24933"/>
    </source>
</evidence>
<dbReference type="AlphaFoldDB" id="A0A0B0NRR1"/>
<feature type="compositionally biased region" description="Polar residues" evidence="1">
    <location>
        <begin position="81"/>
        <end position="96"/>
    </location>
</feature>
<reference evidence="4" key="1">
    <citation type="submission" date="2014-09" db="EMBL/GenBank/DDBJ databases">
        <authorList>
            <person name="Mudge J."/>
            <person name="Ramaraj T."/>
            <person name="Lindquist I.E."/>
            <person name="Bharti A.K."/>
            <person name="Sundararajan A."/>
            <person name="Cameron C.T."/>
            <person name="Woodward J.E."/>
            <person name="May G.D."/>
            <person name="Brubaker C."/>
            <person name="Broadhvest J."/>
            <person name="Wilkins T.A."/>
        </authorList>
    </citation>
    <scope>NUCLEOTIDE SEQUENCE</scope>
    <source>
        <strain evidence="4">cv. AKA8401</strain>
    </source>
</reference>
<organism evidence="3 4">
    <name type="scientific">Gossypium arboreum</name>
    <name type="common">Tree cotton</name>
    <name type="synonym">Gossypium nanking</name>
    <dbReference type="NCBI Taxonomy" id="29729"/>
    <lineage>
        <taxon>Eukaryota</taxon>
        <taxon>Viridiplantae</taxon>
        <taxon>Streptophyta</taxon>
        <taxon>Embryophyta</taxon>
        <taxon>Tracheophyta</taxon>
        <taxon>Spermatophyta</taxon>
        <taxon>Magnoliopsida</taxon>
        <taxon>eudicotyledons</taxon>
        <taxon>Gunneridae</taxon>
        <taxon>Pentapetalae</taxon>
        <taxon>rosids</taxon>
        <taxon>malvids</taxon>
        <taxon>Malvales</taxon>
        <taxon>Malvaceae</taxon>
        <taxon>Malvoideae</taxon>
        <taxon>Gossypium</taxon>
    </lineage>
</organism>
<dbReference type="Proteomes" id="UP000032142">
    <property type="component" value="Unassembled WGS sequence"/>
</dbReference>
<name>A0A0B0NRR1_GOSAR</name>
<proteinExistence type="predicted"/>
<accession>A0A0B0NRR1</accession>
<feature type="domain" description="DUF7751" evidence="2">
    <location>
        <begin position="1"/>
        <end position="47"/>
    </location>
</feature>
<evidence type="ECO:0000313" key="3">
    <source>
        <dbReference type="EMBL" id="KHG15545.1"/>
    </source>
</evidence>
<dbReference type="Pfam" id="PF24933">
    <property type="entry name" value="DUF7751"/>
    <property type="match status" value="1"/>
</dbReference>
<dbReference type="InterPro" id="IPR056653">
    <property type="entry name" value="DUF7751"/>
</dbReference>